<proteinExistence type="predicted"/>
<evidence type="ECO:0000313" key="1">
    <source>
        <dbReference type="EMBL" id="QBK86762.1"/>
    </source>
</evidence>
<protein>
    <submittedName>
        <fullName evidence="1">Uncharacterized protein</fullName>
    </submittedName>
</protein>
<accession>A0A481YUB4</accession>
<name>A0A481YUB4_9VIRU</name>
<sequence length="186" mass="21227">MYFLALWSCGSLQKLKFQAHAHIAETNPTMSATRTKITVSSYINFFPKLYDTLCDVDNPQNGRYLVFAFASKNGVRKFACDYYSLADVESDRVLYERTGETLEASPLPECGNDRIVDHLNEQLRDAYEIDVDDLEEPGDCCELKIIRFFKDDARRVCVEYQETTTSFDEDYFRELNLGADGLSGCG</sequence>
<dbReference type="EMBL" id="MK500336">
    <property type="protein sequence ID" value="QBK86762.1"/>
    <property type="molecule type" value="Genomic_DNA"/>
</dbReference>
<gene>
    <name evidence="1" type="ORF">LCMAC103_00930</name>
</gene>
<organism evidence="1">
    <name type="scientific">Marseillevirus LCMAC103</name>
    <dbReference type="NCBI Taxonomy" id="2506604"/>
    <lineage>
        <taxon>Viruses</taxon>
        <taxon>Varidnaviria</taxon>
        <taxon>Bamfordvirae</taxon>
        <taxon>Nucleocytoviricota</taxon>
        <taxon>Megaviricetes</taxon>
        <taxon>Pimascovirales</taxon>
        <taxon>Pimascovirales incertae sedis</taxon>
        <taxon>Marseilleviridae</taxon>
    </lineage>
</organism>
<reference evidence="1" key="1">
    <citation type="journal article" date="2019" name="MBio">
        <title>Virus Genomes from Deep Sea Sediments Expand the Ocean Megavirome and Support Independent Origins of Viral Gigantism.</title>
        <authorList>
            <person name="Backstrom D."/>
            <person name="Yutin N."/>
            <person name="Jorgensen S.L."/>
            <person name="Dharamshi J."/>
            <person name="Homa F."/>
            <person name="Zaremba-Niedwiedzka K."/>
            <person name="Spang A."/>
            <person name="Wolf Y.I."/>
            <person name="Koonin E.V."/>
            <person name="Ettema T.J."/>
        </authorList>
    </citation>
    <scope>NUCLEOTIDE SEQUENCE</scope>
</reference>